<protein>
    <submittedName>
        <fullName evidence="3">Uncharacterized protein</fullName>
    </submittedName>
</protein>
<accession>A0ABP3GBY8</accession>
<dbReference type="EMBL" id="BAAABM010000022">
    <property type="protein sequence ID" value="GAA0339958.1"/>
    <property type="molecule type" value="Genomic_DNA"/>
</dbReference>
<name>A0ABP3GBY8_9ACTN</name>
<reference evidence="4" key="1">
    <citation type="journal article" date="2019" name="Int. J. Syst. Evol. Microbiol.">
        <title>The Global Catalogue of Microorganisms (GCM) 10K type strain sequencing project: providing services to taxonomists for standard genome sequencing and annotation.</title>
        <authorList>
            <consortium name="The Broad Institute Genomics Platform"/>
            <consortium name="The Broad Institute Genome Sequencing Center for Infectious Disease"/>
            <person name="Wu L."/>
            <person name="Ma J."/>
        </authorList>
    </citation>
    <scope>NUCLEOTIDE SEQUENCE [LARGE SCALE GENOMIC DNA]</scope>
    <source>
        <strain evidence="4">JCM 3146</strain>
    </source>
</reference>
<evidence type="ECO:0000313" key="3">
    <source>
        <dbReference type="EMBL" id="GAA0339958.1"/>
    </source>
</evidence>
<proteinExistence type="predicted"/>
<feature type="chain" id="PRO_5045910694" evidence="2">
    <location>
        <begin position="24"/>
        <end position="222"/>
    </location>
</feature>
<evidence type="ECO:0000256" key="2">
    <source>
        <dbReference type="SAM" id="SignalP"/>
    </source>
</evidence>
<keyword evidence="2" id="KW-0732">Signal</keyword>
<organism evidence="3 4">
    <name type="scientific">Actinoallomurus spadix</name>
    <dbReference type="NCBI Taxonomy" id="79912"/>
    <lineage>
        <taxon>Bacteria</taxon>
        <taxon>Bacillati</taxon>
        <taxon>Actinomycetota</taxon>
        <taxon>Actinomycetes</taxon>
        <taxon>Streptosporangiales</taxon>
        <taxon>Thermomonosporaceae</taxon>
        <taxon>Actinoallomurus</taxon>
    </lineage>
</organism>
<sequence length="222" mass="22965">MKTSTKVTGLTLAGLTTAGVAIAAIGTGPSTTVARDAGRNRAYTASDQTDHTERTAARPSTSARPSASARSSASARRRTGPVTVPLTTRYTVRNVRAGHSVAVLRRAGHRWRVVGVLRATDRRVRGATVSVRRPTTVVAVAGHHAVRLVVPPHAAVVVADNGRIGVVGWRFLQKVVPTTPTPTPSAPTTPPVTPPTTAPAPAPTGSQAPVVGGLKGRVSTKW</sequence>
<evidence type="ECO:0000256" key="1">
    <source>
        <dbReference type="SAM" id="MobiDB-lite"/>
    </source>
</evidence>
<gene>
    <name evidence="3" type="ORF">GCM10010151_31990</name>
</gene>
<feature type="signal peptide" evidence="2">
    <location>
        <begin position="1"/>
        <end position="23"/>
    </location>
</feature>
<feature type="region of interest" description="Disordered" evidence="1">
    <location>
        <begin position="37"/>
        <end position="84"/>
    </location>
</feature>
<keyword evidence="4" id="KW-1185">Reference proteome</keyword>
<evidence type="ECO:0000313" key="4">
    <source>
        <dbReference type="Proteomes" id="UP001501822"/>
    </source>
</evidence>
<feature type="region of interest" description="Disordered" evidence="1">
    <location>
        <begin position="176"/>
        <end position="222"/>
    </location>
</feature>
<dbReference type="RefSeq" id="WP_252809171.1">
    <property type="nucleotide sequence ID" value="NZ_BAAABM010000022.1"/>
</dbReference>
<comment type="caution">
    <text evidence="3">The sequence shown here is derived from an EMBL/GenBank/DDBJ whole genome shotgun (WGS) entry which is preliminary data.</text>
</comment>
<feature type="compositionally biased region" description="Pro residues" evidence="1">
    <location>
        <begin position="179"/>
        <end position="202"/>
    </location>
</feature>
<feature type="compositionally biased region" description="Low complexity" evidence="1">
    <location>
        <begin position="57"/>
        <end position="74"/>
    </location>
</feature>
<dbReference type="Proteomes" id="UP001501822">
    <property type="component" value="Unassembled WGS sequence"/>
</dbReference>